<name>A0A0W0DNC0_CANGB</name>
<dbReference type="GO" id="GO:0051879">
    <property type="term" value="F:Hsp90 protein binding"/>
    <property type="evidence" value="ECO:0007669"/>
    <property type="project" value="TreeGrafter"/>
</dbReference>
<dbReference type="EMBL" id="LLZZ01000112">
    <property type="protein sequence ID" value="KTB05825.1"/>
    <property type="molecule type" value="Genomic_DNA"/>
</dbReference>
<dbReference type="SUPFAM" id="SSF48371">
    <property type="entry name" value="ARM repeat"/>
    <property type="match status" value="1"/>
</dbReference>
<evidence type="ECO:0000256" key="2">
    <source>
        <dbReference type="ARBA" id="ARBA00022490"/>
    </source>
</evidence>
<evidence type="ECO:0000256" key="1">
    <source>
        <dbReference type="ARBA" id="ARBA00004496"/>
    </source>
</evidence>
<feature type="domain" description="UNC-45/Cro1/She4 central" evidence="3">
    <location>
        <begin position="146"/>
        <end position="299"/>
    </location>
</feature>
<reference evidence="4 5" key="1">
    <citation type="submission" date="2015-10" db="EMBL/GenBank/DDBJ databases">
        <title>Draft genomes sequences of Candida glabrata isolates 1A, 1B, 2A, 2B, 3A and 3B.</title>
        <authorList>
            <person name="Haavelsrud O.E."/>
            <person name="Gaustad P."/>
        </authorList>
    </citation>
    <scope>NUCLEOTIDE SEQUENCE [LARGE SCALE GENOMIC DNA]</scope>
    <source>
        <strain evidence="4">910700640</strain>
    </source>
</reference>
<comment type="subcellular location">
    <subcellularLocation>
        <location evidence="1">Cytoplasm</location>
    </subcellularLocation>
</comment>
<dbReference type="VEuPathDB" id="FungiDB:GWK60_L00847"/>
<dbReference type="GO" id="GO:0017022">
    <property type="term" value="F:myosin binding"/>
    <property type="evidence" value="ECO:0007669"/>
    <property type="project" value="EnsemblFungi"/>
</dbReference>
<accession>A0A0W0DNC0</accession>
<dbReference type="VEuPathDB" id="FungiDB:CAGL0I01034g"/>
<dbReference type="Proteomes" id="UP000054886">
    <property type="component" value="Unassembled WGS sequence"/>
</dbReference>
<dbReference type="PANTHER" id="PTHR45994">
    <property type="entry name" value="FI21225P1"/>
    <property type="match status" value="1"/>
</dbReference>
<dbReference type="GO" id="GO:0008298">
    <property type="term" value="P:intracellular mRNA localization"/>
    <property type="evidence" value="ECO:0007669"/>
    <property type="project" value="EnsemblFungi"/>
</dbReference>
<dbReference type="AlphaFoldDB" id="A0A0W0DNC0"/>
<organism evidence="4 5">
    <name type="scientific">Candida glabrata</name>
    <name type="common">Yeast</name>
    <name type="synonym">Torulopsis glabrata</name>
    <dbReference type="NCBI Taxonomy" id="5478"/>
    <lineage>
        <taxon>Eukaryota</taxon>
        <taxon>Fungi</taxon>
        <taxon>Dikarya</taxon>
        <taxon>Ascomycota</taxon>
        <taxon>Saccharomycotina</taxon>
        <taxon>Saccharomycetes</taxon>
        <taxon>Saccharomycetales</taxon>
        <taxon>Saccharomycetaceae</taxon>
        <taxon>Nakaseomyces</taxon>
    </lineage>
</organism>
<evidence type="ECO:0000313" key="4">
    <source>
        <dbReference type="EMBL" id="KTB05825.1"/>
    </source>
</evidence>
<comment type="caution">
    <text evidence="4">The sequence shown here is derived from an EMBL/GenBank/DDBJ whole genome shotgun (WGS) entry which is preliminary data.</text>
</comment>
<evidence type="ECO:0000259" key="3">
    <source>
        <dbReference type="Pfam" id="PF11701"/>
    </source>
</evidence>
<dbReference type="GO" id="GO:0005737">
    <property type="term" value="C:cytoplasm"/>
    <property type="evidence" value="ECO:0007669"/>
    <property type="project" value="UniProtKB-SubCell"/>
</dbReference>
<dbReference type="InterPro" id="IPR016024">
    <property type="entry name" value="ARM-type_fold"/>
</dbReference>
<dbReference type="OMA" id="CIDENVR"/>
<dbReference type="Gene3D" id="1.25.10.100">
    <property type="match status" value="1"/>
</dbReference>
<dbReference type="Gene3D" id="1.25.10.10">
    <property type="entry name" value="Leucine-rich Repeat Variant"/>
    <property type="match status" value="1"/>
</dbReference>
<sequence>MSVSKDAIETLCEELDKSATISIDEKSYQEALDEIKDIIVRKKRVASAQLPEIEKVLIRSYQDHTESKKFLREIIKSNVGKALDLFEMLSLPSIHVLVGIFFDSEETMVLLDELRTRIHYGEDPNIKYLLSIVLQLLSKFTYVFNDFSFLVRDLCLRCREPDVSPMMLLIFTQLNYRYPDEFKVKFLETMDVLIMEAEEDIGDEPLCLIVEILTELYPSLTGLCSEVLLTRGAGKMLKERATSEDSDKNFRSKLLKLLSIACIDETVRVHISEKYIETLETSMQFSEYKVLAALVLIKTWSFLKLKHIDINKLASILVDNFLDSAVLESEDTETRDSNQTLVYTIEGLAYLTLKVPIKRMLRIHEVFRNEIIKLAKKESGTNPNYFGILIIIANLTALPNDKTNPTNQTHSGSMAQLSMYANMGADTNKLKDNVPDSEEEVKEFQEKFILKKDLLADMKTKFNDMSPGSKQQYMRIVYNMTRVKENISSCVQQGVTTNILEYLVSKQDKGVAVRLLAYRSLTRILISTDPALIFNKYSPLNAIPFLFDLIGTTESGEETQEKIELNPLLENDDNIEVLDRYEALLALTNLAATPTSNGEEICKSISNTPKYWNSIVNLMLNENLLIQRSTLELISNLMSHPLPVAAKFFNFSNPQSLRNFNTLVQLIELDDIASQRAIAALFANIVISVPFISEELYEKDVLISRAIRILNDQNDDIELTQRLIIFFYGLFEYAPEKPESQKAKEKNLFKNANLRKALEKSLVNQNVGGEYKDAIPTMLALMS</sequence>
<dbReference type="InterPro" id="IPR011989">
    <property type="entry name" value="ARM-like"/>
</dbReference>
<dbReference type="PhylomeDB" id="A0A0W0DNC0"/>
<protein>
    <submittedName>
        <fullName evidence="4">SWI5-dependent HO expression protein 4</fullName>
    </submittedName>
</protein>
<keyword evidence="2" id="KW-0963">Cytoplasm</keyword>
<gene>
    <name evidence="4" type="ORF">AO440_002385</name>
</gene>
<dbReference type="PANTHER" id="PTHR45994:SF1">
    <property type="entry name" value="FI21225P1"/>
    <property type="match status" value="1"/>
</dbReference>
<dbReference type="VEuPathDB" id="FungiDB:B1J91_I01034g"/>
<evidence type="ECO:0000313" key="5">
    <source>
        <dbReference type="Proteomes" id="UP000054886"/>
    </source>
</evidence>
<dbReference type="Pfam" id="PF11701">
    <property type="entry name" value="UNC45-central"/>
    <property type="match status" value="1"/>
</dbReference>
<dbReference type="GO" id="GO:0007533">
    <property type="term" value="P:mating type switching"/>
    <property type="evidence" value="ECO:0007669"/>
    <property type="project" value="EnsemblFungi"/>
</dbReference>
<dbReference type="VEuPathDB" id="FungiDB:GVI51_I00847"/>
<dbReference type="GO" id="GO:0042802">
    <property type="term" value="F:identical protein binding"/>
    <property type="evidence" value="ECO:0007669"/>
    <property type="project" value="EnsemblFungi"/>
</dbReference>
<dbReference type="InterPro" id="IPR024660">
    <property type="entry name" value="UCS_central_dom"/>
</dbReference>
<proteinExistence type="predicted"/>